<keyword evidence="2" id="KW-1185">Reference proteome</keyword>
<accession>A0AAF0XT92</accession>
<evidence type="ECO:0000313" key="2">
    <source>
        <dbReference type="Proteomes" id="UP000077755"/>
    </source>
</evidence>
<sequence length="77" mass="9116">MVPINIIRERVEELEGDDNKAARDFLNHLKKPREDHIRVGKLIQELQKKDDKYNQQGQVPNEAEACENQRYSFEFCS</sequence>
<reference evidence="1" key="1">
    <citation type="journal article" date="2016" name="Nat. Genet.">
        <title>A high-quality carrot genome assembly provides new insights into carotenoid accumulation and asterid genome evolution.</title>
        <authorList>
            <person name="Iorizzo M."/>
            <person name="Ellison S."/>
            <person name="Senalik D."/>
            <person name="Zeng P."/>
            <person name="Satapoomin P."/>
            <person name="Huang J."/>
            <person name="Bowman M."/>
            <person name="Iovene M."/>
            <person name="Sanseverino W."/>
            <person name="Cavagnaro P."/>
            <person name="Yildiz M."/>
            <person name="Macko-Podgorni A."/>
            <person name="Moranska E."/>
            <person name="Grzebelus E."/>
            <person name="Grzebelus D."/>
            <person name="Ashrafi H."/>
            <person name="Zheng Z."/>
            <person name="Cheng S."/>
            <person name="Spooner D."/>
            <person name="Van Deynze A."/>
            <person name="Simon P."/>
        </authorList>
    </citation>
    <scope>NUCLEOTIDE SEQUENCE</scope>
    <source>
        <tissue evidence="1">Leaf</tissue>
    </source>
</reference>
<gene>
    <name evidence="1" type="ORF">DCAR_0933406</name>
</gene>
<name>A0AAF0XT92_DAUCS</name>
<evidence type="ECO:0000313" key="1">
    <source>
        <dbReference type="EMBL" id="WOH13893.1"/>
    </source>
</evidence>
<dbReference type="Proteomes" id="UP000077755">
    <property type="component" value="Chromosome 9"/>
</dbReference>
<proteinExistence type="predicted"/>
<organism evidence="1 2">
    <name type="scientific">Daucus carota subsp. sativus</name>
    <name type="common">Carrot</name>
    <dbReference type="NCBI Taxonomy" id="79200"/>
    <lineage>
        <taxon>Eukaryota</taxon>
        <taxon>Viridiplantae</taxon>
        <taxon>Streptophyta</taxon>
        <taxon>Embryophyta</taxon>
        <taxon>Tracheophyta</taxon>
        <taxon>Spermatophyta</taxon>
        <taxon>Magnoliopsida</taxon>
        <taxon>eudicotyledons</taxon>
        <taxon>Gunneridae</taxon>
        <taxon>Pentapetalae</taxon>
        <taxon>asterids</taxon>
        <taxon>campanulids</taxon>
        <taxon>Apiales</taxon>
        <taxon>Apiaceae</taxon>
        <taxon>Apioideae</taxon>
        <taxon>Scandiceae</taxon>
        <taxon>Daucinae</taxon>
        <taxon>Daucus</taxon>
        <taxon>Daucus sect. Daucus</taxon>
    </lineage>
</organism>
<dbReference type="AlphaFoldDB" id="A0AAF0XT92"/>
<protein>
    <submittedName>
        <fullName evidence="1">Uncharacterized protein</fullName>
    </submittedName>
</protein>
<dbReference type="EMBL" id="CP093351">
    <property type="protein sequence ID" value="WOH13893.1"/>
    <property type="molecule type" value="Genomic_DNA"/>
</dbReference>
<reference evidence="1" key="2">
    <citation type="submission" date="2022-03" db="EMBL/GenBank/DDBJ databases">
        <title>Draft title - Genomic analysis of global carrot germplasm unveils the trajectory of domestication and the origin of high carotenoid orange carrot.</title>
        <authorList>
            <person name="Iorizzo M."/>
            <person name="Ellison S."/>
            <person name="Senalik D."/>
            <person name="Macko-Podgorni A."/>
            <person name="Grzebelus D."/>
            <person name="Bostan H."/>
            <person name="Rolling W."/>
            <person name="Curaba J."/>
            <person name="Simon P."/>
        </authorList>
    </citation>
    <scope>NUCLEOTIDE SEQUENCE</scope>
    <source>
        <tissue evidence="1">Leaf</tissue>
    </source>
</reference>